<dbReference type="SUPFAM" id="SSF55874">
    <property type="entry name" value="ATPase domain of HSP90 chaperone/DNA topoisomerase II/histidine kinase"/>
    <property type="match status" value="1"/>
</dbReference>
<evidence type="ECO:0000256" key="1">
    <source>
        <dbReference type="ARBA" id="ARBA00022527"/>
    </source>
</evidence>
<sequence>MTVVAGLWGDVEARRDHHLLRLRGGLSLATVPRARALLGKLLRDPGAVVVDLAGLELDWDPAAEVFPAALAAAGGWPAAQLVLTGAGDRFATRIRALRIDRTVPLVDDPDRASDRLHHRPDRVMRHRDLPATPVAPAMARALVHEACVDWSATEAEDAAVLVASELVTNVVQHAPKGCRVSVAVDGTSLRVSVRDYAPGPELRPRPVDTARAGGRGLHLVAMVSSAWGVQQHPDGKTTWAQIPLTA</sequence>
<dbReference type="InterPro" id="IPR036513">
    <property type="entry name" value="STAS_dom_sf"/>
</dbReference>
<dbReference type="RefSeq" id="WP_345604369.1">
    <property type="nucleotide sequence ID" value="NZ_BAABJO010000005.1"/>
</dbReference>
<dbReference type="InterPro" id="IPR003594">
    <property type="entry name" value="HATPase_dom"/>
</dbReference>
<gene>
    <name evidence="3" type="ORF">GCM10023320_17760</name>
</gene>
<name>A0ABP9NGG2_9PSEU</name>
<protein>
    <recommendedName>
        <fullName evidence="2">Histidine kinase/HSP90-like ATPase domain-containing protein</fullName>
    </recommendedName>
</protein>
<evidence type="ECO:0000259" key="2">
    <source>
        <dbReference type="Pfam" id="PF13581"/>
    </source>
</evidence>
<organism evidence="3 4">
    <name type="scientific">Pseudonocardia adelaidensis</name>
    <dbReference type="NCBI Taxonomy" id="648754"/>
    <lineage>
        <taxon>Bacteria</taxon>
        <taxon>Bacillati</taxon>
        <taxon>Actinomycetota</taxon>
        <taxon>Actinomycetes</taxon>
        <taxon>Pseudonocardiales</taxon>
        <taxon>Pseudonocardiaceae</taxon>
        <taxon>Pseudonocardia</taxon>
    </lineage>
</organism>
<comment type="caution">
    <text evidence="3">The sequence shown here is derived from an EMBL/GenBank/DDBJ whole genome shotgun (WGS) entry which is preliminary data.</text>
</comment>
<dbReference type="InterPro" id="IPR036890">
    <property type="entry name" value="HATPase_C_sf"/>
</dbReference>
<dbReference type="PANTHER" id="PTHR35526:SF3">
    <property type="entry name" value="ANTI-SIGMA-F FACTOR RSBW"/>
    <property type="match status" value="1"/>
</dbReference>
<dbReference type="SUPFAM" id="SSF52091">
    <property type="entry name" value="SpoIIaa-like"/>
    <property type="match status" value="1"/>
</dbReference>
<dbReference type="Pfam" id="PF13581">
    <property type="entry name" value="HATPase_c_2"/>
    <property type="match status" value="1"/>
</dbReference>
<dbReference type="Proteomes" id="UP001500804">
    <property type="component" value="Unassembled WGS sequence"/>
</dbReference>
<keyword evidence="1" id="KW-0418">Kinase</keyword>
<dbReference type="Gene3D" id="3.30.565.10">
    <property type="entry name" value="Histidine kinase-like ATPase, C-terminal domain"/>
    <property type="match status" value="1"/>
</dbReference>
<dbReference type="Gene3D" id="3.30.750.24">
    <property type="entry name" value="STAS domain"/>
    <property type="match status" value="1"/>
</dbReference>
<reference evidence="4" key="1">
    <citation type="journal article" date="2019" name="Int. J. Syst. Evol. Microbiol.">
        <title>The Global Catalogue of Microorganisms (GCM) 10K type strain sequencing project: providing services to taxonomists for standard genome sequencing and annotation.</title>
        <authorList>
            <consortium name="The Broad Institute Genomics Platform"/>
            <consortium name="The Broad Institute Genome Sequencing Center for Infectious Disease"/>
            <person name="Wu L."/>
            <person name="Ma J."/>
        </authorList>
    </citation>
    <scope>NUCLEOTIDE SEQUENCE [LARGE SCALE GENOMIC DNA]</scope>
    <source>
        <strain evidence="4">JCM 18302</strain>
    </source>
</reference>
<keyword evidence="4" id="KW-1185">Reference proteome</keyword>
<dbReference type="EMBL" id="BAABJO010000005">
    <property type="protein sequence ID" value="GAA5116752.1"/>
    <property type="molecule type" value="Genomic_DNA"/>
</dbReference>
<proteinExistence type="predicted"/>
<dbReference type="CDD" id="cd16936">
    <property type="entry name" value="HATPase_RsbW-like"/>
    <property type="match status" value="1"/>
</dbReference>
<dbReference type="InterPro" id="IPR050267">
    <property type="entry name" value="Anti-sigma-factor_SerPK"/>
</dbReference>
<dbReference type="PANTHER" id="PTHR35526">
    <property type="entry name" value="ANTI-SIGMA-F FACTOR RSBW-RELATED"/>
    <property type="match status" value="1"/>
</dbReference>
<feature type="domain" description="Histidine kinase/HSP90-like ATPase" evidence="2">
    <location>
        <begin position="131"/>
        <end position="241"/>
    </location>
</feature>
<keyword evidence="1" id="KW-0723">Serine/threonine-protein kinase</keyword>
<evidence type="ECO:0000313" key="3">
    <source>
        <dbReference type="EMBL" id="GAA5116752.1"/>
    </source>
</evidence>
<accession>A0ABP9NGG2</accession>
<evidence type="ECO:0000313" key="4">
    <source>
        <dbReference type="Proteomes" id="UP001500804"/>
    </source>
</evidence>
<keyword evidence="1" id="KW-0808">Transferase</keyword>